<dbReference type="InterPro" id="IPR036028">
    <property type="entry name" value="SH3-like_dom_sf"/>
</dbReference>
<dbReference type="CDD" id="cd00155">
    <property type="entry name" value="RasGEF"/>
    <property type="match status" value="1"/>
</dbReference>
<dbReference type="FunCoup" id="A0A1C7NBQ2">
    <property type="interactions" value="61"/>
</dbReference>
<comment type="caution">
    <text evidence="11">The sequence shown here is derived from an EMBL/GenBank/DDBJ whole genome shotgun (WGS) entry which is preliminary data.</text>
</comment>
<dbReference type="OrthoDB" id="546434at2759"/>
<evidence type="ECO:0000256" key="1">
    <source>
        <dbReference type="ARBA" id="ARBA00022443"/>
    </source>
</evidence>
<dbReference type="STRING" id="101091.A0A1C7NBQ2"/>
<dbReference type="InterPro" id="IPR001452">
    <property type="entry name" value="SH3_domain"/>
</dbReference>
<dbReference type="InterPro" id="IPR023578">
    <property type="entry name" value="Ras_GEF_dom_sf"/>
</dbReference>
<dbReference type="InterPro" id="IPR008937">
    <property type="entry name" value="Ras-like_GEF"/>
</dbReference>
<dbReference type="GO" id="GO:0007265">
    <property type="term" value="P:Ras protein signal transduction"/>
    <property type="evidence" value="ECO:0007669"/>
    <property type="project" value="TreeGrafter"/>
</dbReference>
<dbReference type="CDD" id="cd06224">
    <property type="entry name" value="REM"/>
    <property type="match status" value="1"/>
</dbReference>
<sequence>MNKPDVICRVRALYSYRSTESSSLSFHADSIIEVLCQLDSGWWDGWCDGRRGWFPSNYVEVIPESDAPWSPLDPPKRTQRTLIQTEAKKQLRLSLHAADTNLANFEVGANCAPSLEDSPWVLQITEDGSEQYYYNKYTHEMRHSPPAELMMRNESHLSFNEGTFFQQQQEQQQYHFSPHRSAPPVRPVRAPNRIISDELTPSNRHTNLPIMLEEDPEDDFQDKGDIDKLPPNWVRKVTSKGQFFYYNIKTEESTFELENIDPDTGRLILNDLSMPGNGSLPTLDTSSSHSGQSSSPLIEPILETQKEPLTWHSLDDMISQAVESLRHTIQQNQLDYITQDATTIVHRVRLLLYVTHCIEKESSMYLRSHKSLRTMHRALMAALAKMVLSTKVASSAWPTADQLHKLDLDTTEVLISVRHFISTAQDLQVVIRKSIPTFKSDANDIWRNNPLVVQNPLGETIGHQNMMDHCLSLADHVRNAIDSYQGGFQCALQPFERNHHLQGTLDKLRLNAPLHVAQFRNLSNATSEFLNGLEEICQAQPHHVRTLALVKAKQPIYQAMGGLFVVAQTVASTDLDAYQIKTSKERLEACIQTIRDGLDNVIQTVRDISPDELVHESHPIRNNSVDSIPTVMTPQHDAQEESVEQEDEASLLKTESDPPLADPSSDKSQTAHQQKDKLAKLAGFFGEDALGPNRLNRLPSMTSFSSQGAEPDWFLKSDYHPDEIAFNMEGNVKGGTLHSLVQYMTQHDQLDSKFNSTFLLTYRSFCTTEELFEELFQRYQLPIPEGLSPEEFERWKEKKLKLVRLRVFNIIKSWLETYFNEEEDRPILISIDRFTETVIADTMKFGAEQLTKLIKKRMMAEESGQIRKMKLNFRTGDMPVPILPKNMKHIKLLEVDPLELARQLTVMDFKLYNRIKPVECLDKNWGKADLGDYIAVNIRASIEHSNQVTAWVTDSILSKDNIKKRATVMKHWILVAERCRSLQNFNTCMAILSAFDNGSIGRLKRTWELMSTRSMATLQNIRKLMGANRNFSEYRELIKKINPPCIPFLGIYLQDLTFIDDGNSNLLKKSNNLINFSKRMKTAEVIRDLQQYQSTHYMLSAVPDLQEFIKTHLHSSREDEELYSLSLKLEPSDYQLTLRQQPKQSRMCGIGEKADRRPIDPPPIVQLKVIDPSLPVSERNAYLQNPYYFMYASLMAADLDEELHLLRDGKTRSTTGSVVSSLYHLKDIDNTDAGFFVFPDLSVRMEGSYRLKLSLFEIIGKEVYHCRSIISNKFFVYSAKKFPGMEESTFLSRSFADQGLKIRIRKELRQRRNKGKTAEDDTAHKKQKTMRDREQSLPPTSPHYNRDHSLPAPTRFISYSSRQPIQNNNNSNSNTIQQTDQATVAAQAAVVQAAAAAAASVSWGGPMLETKYRPSSYHPSTPPPQPPPLPTSTPITQPPPPPSLHHYHHPHSHYYATPPSLPPPPPPPPPTSDIITPHHHHVHTNTSSSSSISRPDLIGKYLPL</sequence>
<dbReference type="InterPro" id="IPR019804">
    <property type="entry name" value="Ras_G-nucl-exch_fac_CS"/>
</dbReference>
<feature type="domain" description="Ras-GEF" evidence="7">
    <location>
        <begin position="896"/>
        <end position="1132"/>
    </location>
</feature>
<evidence type="ECO:0000259" key="10">
    <source>
        <dbReference type="PROSITE" id="PS51821"/>
    </source>
</evidence>
<evidence type="ECO:0000259" key="9">
    <source>
        <dbReference type="PROSITE" id="PS50212"/>
    </source>
</evidence>
<evidence type="ECO:0000313" key="12">
    <source>
        <dbReference type="Proteomes" id="UP000093000"/>
    </source>
</evidence>
<dbReference type="SMART" id="SM00229">
    <property type="entry name" value="RasGEFN"/>
    <property type="match status" value="1"/>
</dbReference>
<dbReference type="PROSITE" id="PS50212">
    <property type="entry name" value="RASGEF_NTER"/>
    <property type="match status" value="1"/>
</dbReference>
<feature type="compositionally biased region" description="Basic residues" evidence="5">
    <location>
        <begin position="1306"/>
        <end position="1315"/>
    </location>
</feature>
<dbReference type="FunFam" id="2.30.30.40:FF:000072">
    <property type="entry name" value="Unconventional Myosin IB"/>
    <property type="match status" value="1"/>
</dbReference>
<dbReference type="InterPro" id="IPR037525">
    <property type="entry name" value="Velvet_dom"/>
</dbReference>
<feature type="compositionally biased region" description="Low complexity" evidence="5">
    <location>
        <begin position="1484"/>
        <end position="1493"/>
    </location>
</feature>
<evidence type="ECO:0000256" key="4">
    <source>
        <dbReference type="PROSITE-ProRule" id="PRU00192"/>
    </source>
</evidence>
<feature type="region of interest" description="Disordered" evidence="5">
    <location>
        <begin position="635"/>
        <end position="673"/>
    </location>
</feature>
<feature type="region of interest" description="Disordered" evidence="5">
    <location>
        <begin position="1306"/>
        <end position="1354"/>
    </location>
</feature>
<keyword evidence="12" id="KW-1185">Reference proteome</keyword>
<dbReference type="InParanoid" id="A0A1C7NBQ2"/>
<dbReference type="Gene3D" id="2.60.40.3960">
    <property type="entry name" value="Velvet domain"/>
    <property type="match status" value="1"/>
</dbReference>
<evidence type="ECO:0000259" key="6">
    <source>
        <dbReference type="PROSITE" id="PS50002"/>
    </source>
</evidence>
<dbReference type="EMBL" id="LUGH01000471">
    <property type="protein sequence ID" value="OBZ84774.1"/>
    <property type="molecule type" value="Genomic_DNA"/>
</dbReference>
<dbReference type="CDD" id="cd00201">
    <property type="entry name" value="WW"/>
    <property type="match status" value="1"/>
</dbReference>
<dbReference type="Pfam" id="PF00617">
    <property type="entry name" value="RasGEF"/>
    <property type="match status" value="1"/>
</dbReference>
<dbReference type="SUPFAM" id="SSF50044">
    <property type="entry name" value="SH3-domain"/>
    <property type="match status" value="1"/>
</dbReference>
<feature type="compositionally biased region" description="Pro residues" evidence="5">
    <location>
        <begin position="1459"/>
        <end position="1471"/>
    </location>
</feature>
<dbReference type="SMART" id="SM00147">
    <property type="entry name" value="RasGEF"/>
    <property type="match status" value="1"/>
</dbReference>
<keyword evidence="2 3" id="KW-0344">Guanine-nucleotide releasing factor</keyword>
<evidence type="ECO:0000256" key="2">
    <source>
        <dbReference type="ARBA" id="ARBA00022658"/>
    </source>
</evidence>
<dbReference type="Gene3D" id="1.20.870.10">
    <property type="entry name" value="Son of sevenless (SoS) protein Chain: S domain 1"/>
    <property type="match status" value="1"/>
</dbReference>
<dbReference type="PANTHER" id="PTHR23113">
    <property type="entry name" value="GUANINE NUCLEOTIDE EXCHANGE FACTOR"/>
    <property type="match status" value="1"/>
</dbReference>
<evidence type="ECO:0000259" key="8">
    <source>
        <dbReference type="PROSITE" id="PS50020"/>
    </source>
</evidence>
<dbReference type="SMART" id="SM00326">
    <property type="entry name" value="SH3"/>
    <property type="match status" value="1"/>
</dbReference>
<dbReference type="PANTHER" id="PTHR23113:SF368">
    <property type="entry name" value="CELL DIVISION CONTROL PROTEIN 25"/>
    <property type="match status" value="1"/>
</dbReference>
<dbReference type="InterPro" id="IPR000651">
    <property type="entry name" value="Ras-like_Gua-exchang_fac_N"/>
</dbReference>
<dbReference type="InterPro" id="IPR001202">
    <property type="entry name" value="WW_dom"/>
</dbReference>
<dbReference type="SUPFAM" id="SSF48366">
    <property type="entry name" value="Ras GEF"/>
    <property type="match status" value="1"/>
</dbReference>
<evidence type="ECO:0000259" key="7">
    <source>
        <dbReference type="PROSITE" id="PS50009"/>
    </source>
</evidence>
<dbReference type="SMART" id="SM00456">
    <property type="entry name" value="WW"/>
    <property type="match status" value="2"/>
</dbReference>
<dbReference type="Gene3D" id="1.10.840.10">
    <property type="entry name" value="Ras guanine-nucleotide exchange factors catalytic domain"/>
    <property type="match status" value="1"/>
</dbReference>
<dbReference type="Pfam" id="PF25006">
    <property type="entry name" value="DUF7783"/>
    <property type="match status" value="1"/>
</dbReference>
<name>A0A1C7NBQ2_9FUNG</name>
<protein>
    <submittedName>
        <fullName evidence="11">Cell division control protein 25</fullName>
    </submittedName>
</protein>
<dbReference type="PROSITE" id="PS51821">
    <property type="entry name" value="VELVET"/>
    <property type="match status" value="1"/>
</dbReference>
<feature type="region of interest" description="Disordered" evidence="5">
    <location>
        <begin position="1412"/>
        <end position="1504"/>
    </location>
</feature>
<feature type="compositionally biased region" description="Basic and acidic residues" evidence="5">
    <location>
        <begin position="1316"/>
        <end position="1335"/>
    </location>
</feature>
<dbReference type="InterPro" id="IPR038491">
    <property type="entry name" value="Velvet_dom_sf"/>
</dbReference>
<dbReference type="InterPro" id="IPR001895">
    <property type="entry name" value="RASGEF_cat_dom"/>
</dbReference>
<feature type="compositionally biased region" description="Acidic residues" evidence="5">
    <location>
        <begin position="640"/>
        <end position="649"/>
    </location>
</feature>
<feature type="domain" description="WW" evidence="8">
    <location>
        <begin position="227"/>
        <end position="260"/>
    </location>
</feature>
<dbReference type="Pfam" id="PF00397">
    <property type="entry name" value="WW"/>
    <property type="match status" value="1"/>
</dbReference>
<dbReference type="InterPro" id="IPR036020">
    <property type="entry name" value="WW_dom_sf"/>
</dbReference>
<keyword evidence="11" id="KW-0132">Cell division</keyword>
<dbReference type="InterPro" id="IPR056685">
    <property type="entry name" value="DUF7783"/>
</dbReference>
<feature type="domain" description="N-terminal Ras-GEF" evidence="9">
    <location>
        <begin position="728"/>
        <end position="858"/>
    </location>
</feature>
<dbReference type="Proteomes" id="UP000093000">
    <property type="component" value="Unassembled WGS sequence"/>
</dbReference>
<proteinExistence type="predicted"/>
<dbReference type="Gene3D" id="2.30.30.40">
    <property type="entry name" value="SH3 Domains"/>
    <property type="match status" value="1"/>
</dbReference>
<organism evidence="11 12">
    <name type="scientific">Choanephora cucurbitarum</name>
    <dbReference type="NCBI Taxonomy" id="101091"/>
    <lineage>
        <taxon>Eukaryota</taxon>
        <taxon>Fungi</taxon>
        <taxon>Fungi incertae sedis</taxon>
        <taxon>Mucoromycota</taxon>
        <taxon>Mucoromycotina</taxon>
        <taxon>Mucoromycetes</taxon>
        <taxon>Mucorales</taxon>
        <taxon>Mucorineae</taxon>
        <taxon>Choanephoraceae</taxon>
        <taxon>Choanephoroideae</taxon>
        <taxon>Choanephora</taxon>
    </lineage>
</organism>
<evidence type="ECO:0000256" key="5">
    <source>
        <dbReference type="SAM" id="MobiDB-lite"/>
    </source>
</evidence>
<feature type="domain" description="SH3" evidence="6">
    <location>
        <begin position="5"/>
        <end position="64"/>
    </location>
</feature>
<gene>
    <name evidence="11" type="primary">CDC25_0</name>
    <name evidence="11" type="ORF">A0J61_07178</name>
</gene>
<dbReference type="SUPFAM" id="SSF51045">
    <property type="entry name" value="WW domain"/>
    <property type="match status" value="1"/>
</dbReference>
<dbReference type="PROSITE" id="PS50009">
    <property type="entry name" value="RASGEF_CAT"/>
    <property type="match status" value="1"/>
</dbReference>
<keyword evidence="11" id="KW-0131">Cell cycle</keyword>
<dbReference type="GO" id="GO:0005886">
    <property type="term" value="C:plasma membrane"/>
    <property type="evidence" value="ECO:0007669"/>
    <property type="project" value="TreeGrafter"/>
</dbReference>
<feature type="compositionally biased region" description="Pro residues" evidence="5">
    <location>
        <begin position="1420"/>
        <end position="1443"/>
    </location>
</feature>
<dbReference type="InterPro" id="IPR036964">
    <property type="entry name" value="RASGEF_cat_dom_sf"/>
</dbReference>
<dbReference type="Pfam" id="PF00618">
    <property type="entry name" value="RasGEF_N"/>
    <property type="match status" value="1"/>
</dbReference>
<dbReference type="PROSITE" id="PS00720">
    <property type="entry name" value="RASGEF"/>
    <property type="match status" value="1"/>
</dbReference>
<dbReference type="Pfam" id="PF00018">
    <property type="entry name" value="SH3_1"/>
    <property type="match status" value="1"/>
</dbReference>
<dbReference type="Gene3D" id="2.20.70.10">
    <property type="match status" value="2"/>
</dbReference>
<dbReference type="GO" id="GO:0005085">
    <property type="term" value="F:guanyl-nucleotide exchange factor activity"/>
    <property type="evidence" value="ECO:0007669"/>
    <property type="project" value="UniProtKB-KW"/>
</dbReference>
<evidence type="ECO:0000256" key="3">
    <source>
        <dbReference type="PROSITE-ProRule" id="PRU00168"/>
    </source>
</evidence>
<evidence type="ECO:0000313" key="11">
    <source>
        <dbReference type="EMBL" id="OBZ84774.1"/>
    </source>
</evidence>
<feature type="domain" description="Velvet" evidence="10">
    <location>
        <begin position="1128"/>
        <end position="1305"/>
    </location>
</feature>
<dbReference type="Pfam" id="PF11754">
    <property type="entry name" value="Velvet"/>
    <property type="match status" value="2"/>
</dbReference>
<dbReference type="PROSITE" id="PS50020">
    <property type="entry name" value="WW_DOMAIN_2"/>
    <property type="match status" value="1"/>
</dbReference>
<dbReference type="PROSITE" id="PS50002">
    <property type="entry name" value="SH3"/>
    <property type="match status" value="1"/>
</dbReference>
<reference evidence="11 12" key="1">
    <citation type="submission" date="2016-03" db="EMBL/GenBank/DDBJ databases">
        <title>Choanephora cucurbitarum.</title>
        <authorList>
            <person name="Min B."/>
            <person name="Park H."/>
            <person name="Park J.-H."/>
            <person name="Shin H.-D."/>
            <person name="Choi I.-G."/>
        </authorList>
    </citation>
    <scope>NUCLEOTIDE SEQUENCE [LARGE SCALE GENOMIC DNA]</scope>
    <source>
        <strain evidence="11 12">KUS-F28377</strain>
    </source>
</reference>
<dbReference type="GO" id="GO:0051301">
    <property type="term" value="P:cell division"/>
    <property type="evidence" value="ECO:0007669"/>
    <property type="project" value="UniProtKB-KW"/>
</dbReference>
<keyword evidence="1 4" id="KW-0728">SH3 domain</keyword>
<accession>A0A1C7NBQ2</accession>